<protein>
    <recommendedName>
        <fullName evidence="7">Exocyst complex component</fullName>
    </recommendedName>
</protein>
<dbReference type="GO" id="GO:0006893">
    <property type="term" value="P:Golgi to plasma membrane transport"/>
    <property type="evidence" value="ECO:0007669"/>
    <property type="project" value="TreeGrafter"/>
</dbReference>
<keyword evidence="3 7" id="KW-0813">Transport</keyword>
<evidence type="ECO:0000256" key="7">
    <source>
        <dbReference type="PIRNR" id="PIRNR025007"/>
    </source>
</evidence>
<dbReference type="AlphaFoldDB" id="A0AA88D1T4"/>
<dbReference type="InterPro" id="IPR046361">
    <property type="entry name" value="EXOC6/Sec15_C"/>
</dbReference>
<dbReference type="GO" id="GO:0009846">
    <property type="term" value="P:pollen germination"/>
    <property type="evidence" value="ECO:0007669"/>
    <property type="project" value="UniProtKB-ARBA"/>
</dbReference>
<evidence type="ECO:0000256" key="6">
    <source>
        <dbReference type="ARBA" id="ARBA00053307"/>
    </source>
</evidence>
<dbReference type="GO" id="GO:0060321">
    <property type="term" value="P:acceptance of pollen"/>
    <property type="evidence" value="ECO:0007669"/>
    <property type="project" value="UniProtKB-ARBA"/>
</dbReference>
<comment type="caution">
    <text evidence="10">The sequence shown here is derived from an EMBL/GenBank/DDBJ whole genome shotgun (WGS) entry which is preliminary data.</text>
</comment>
<keyword evidence="11" id="KW-1185">Reference proteome</keyword>
<dbReference type="InterPro" id="IPR007225">
    <property type="entry name" value="EXOC6/Sec15"/>
</dbReference>
<dbReference type="EMBL" id="BTGU01000007">
    <property type="protein sequence ID" value="GMN37962.1"/>
    <property type="molecule type" value="Genomic_DNA"/>
</dbReference>
<dbReference type="InterPro" id="IPR042045">
    <property type="entry name" value="EXOC6/Sec15_C_dom1"/>
</dbReference>
<evidence type="ECO:0000256" key="2">
    <source>
        <dbReference type="ARBA" id="ARBA00007944"/>
    </source>
</evidence>
<dbReference type="PANTHER" id="PTHR12702:SF1">
    <property type="entry name" value="EXOCYST COMPLEX COMPONENT SEC15B"/>
    <property type="match status" value="1"/>
</dbReference>
<evidence type="ECO:0000256" key="1">
    <source>
        <dbReference type="ARBA" id="ARBA00004514"/>
    </source>
</evidence>
<dbReference type="InterPro" id="IPR042044">
    <property type="entry name" value="EXOC6PINT-1/Sec15/Tip20_C_dom2"/>
</dbReference>
<dbReference type="GO" id="GO:0016020">
    <property type="term" value="C:membrane"/>
    <property type="evidence" value="ECO:0007669"/>
    <property type="project" value="TreeGrafter"/>
</dbReference>
<dbReference type="InterPro" id="IPR048359">
    <property type="entry name" value="EXOC6_Sec15_N"/>
</dbReference>
<proteinExistence type="inferred from homology"/>
<evidence type="ECO:0000256" key="4">
    <source>
        <dbReference type="ARBA" id="ARBA00022483"/>
    </source>
</evidence>
<comment type="function">
    <text evidence="6">Component of the exocyst complex involved in the docking of exocytic vesicles with fusion sites on the plasma membrane during regulated or polarized secretion. Involved in polarized cell growth and organ morphogenesis. During cytokinesis, involved in cell plate initiation, cell plate maturation and formation of new primary cell wall.</text>
</comment>
<evidence type="ECO:0000256" key="3">
    <source>
        <dbReference type="ARBA" id="ARBA00022448"/>
    </source>
</evidence>
<keyword evidence="4 7" id="KW-0268">Exocytosis</keyword>
<dbReference type="PIRSF" id="PIRSF025007">
    <property type="entry name" value="Sec15"/>
    <property type="match status" value="1"/>
</dbReference>
<comment type="similarity">
    <text evidence="2 7">Belongs to the SEC15 family.</text>
</comment>
<evidence type="ECO:0000313" key="11">
    <source>
        <dbReference type="Proteomes" id="UP001187192"/>
    </source>
</evidence>
<evidence type="ECO:0000256" key="5">
    <source>
        <dbReference type="ARBA" id="ARBA00022490"/>
    </source>
</evidence>
<feature type="domain" description="Exocyst complex component EXOC6/Sec15 N-terminal" evidence="9">
    <location>
        <begin position="4"/>
        <end position="51"/>
    </location>
</feature>
<reference evidence="10" key="1">
    <citation type="submission" date="2023-07" db="EMBL/GenBank/DDBJ databases">
        <title>draft genome sequence of fig (Ficus carica).</title>
        <authorList>
            <person name="Takahashi T."/>
            <person name="Nishimura K."/>
        </authorList>
    </citation>
    <scope>NUCLEOTIDE SEQUENCE</scope>
</reference>
<sequence>MNKTPSSTLKRMLEKKIPEIRSHIERKVSKEFGDWLVDIRVVSRNLGQLAIGQASSARQREEDLRIKQRQAEEQSRLSLRDCVYALEEEDDDGLSGGGVGDDSNGGGGILGFDLTPLYRAYHIHQTLGLEDRFKQYYFENRKLQLTSDFQVSSMTPFLESHQTFFAQIAGFFIVEDRILRTGGGLISKLEVENLWETAVSKMCSVLEDQFSRMQTANHLLLIKDYVSLLGVTLRRYGYPVDALLDVLNKHRDKYHELLLSDCRKQIAEALAADKFEQMLMKKEYEYSMNVLSFQIQTSDIIPAFPYVAPFSSTVPDCCRIVRSFIEDSVSFMSHGGQLDFYDVVKKYLDRLLGEVLDGALLKLINTSIHGVSQAMQVAANMAVLERACDFFFRHAAQLSGIPLRMAERGRRQFPLIKARDAAKDILSGLLKTKVDGFMTLIENVNWMADDPPQSENEYVNEVIIYLETLVSTAQQILPVQVLKRVLQDVLSHISEKIVGALYGESVKRFNVNAIIGVDVDIRLLESFADNQGSLFSDEDANQLKTALSEARQLTNLLLSNHPENFLNPVIRERSYNALDYRKVITISEKLKDPSDRLFGTFGSRGARQNPKKKSLDVLIKRLKDVS</sequence>
<dbReference type="PANTHER" id="PTHR12702">
    <property type="entry name" value="SEC15"/>
    <property type="match status" value="1"/>
</dbReference>
<gene>
    <name evidence="10" type="ORF">TIFTF001_007230</name>
</gene>
<feature type="domain" description="Exocyst complex subunit EXOC6/Sec15 C-terminal" evidence="8">
    <location>
        <begin position="243"/>
        <end position="589"/>
    </location>
</feature>
<dbReference type="GO" id="GO:0000145">
    <property type="term" value="C:exocyst"/>
    <property type="evidence" value="ECO:0007669"/>
    <property type="project" value="UniProtKB-UniRule"/>
</dbReference>
<evidence type="ECO:0000313" key="10">
    <source>
        <dbReference type="EMBL" id="GMN37962.1"/>
    </source>
</evidence>
<dbReference type="GO" id="GO:0006886">
    <property type="term" value="P:intracellular protein transport"/>
    <property type="evidence" value="ECO:0007669"/>
    <property type="project" value="InterPro"/>
</dbReference>
<dbReference type="GO" id="GO:0090522">
    <property type="term" value="P:vesicle tethering involved in exocytosis"/>
    <property type="evidence" value="ECO:0007669"/>
    <property type="project" value="UniProtKB-UniRule"/>
</dbReference>
<dbReference type="FunFam" id="1.10.357.30:FF:000002">
    <property type="entry name" value="Exocyst complex component"/>
    <property type="match status" value="1"/>
</dbReference>
<dbReference type="FunFam" id="1.20.58.670:FF:000002">
    <property type="entry name" value="Exocyst complex component"/>
    <property type="match status" value="1"/>
</dbReference>
<comment type="subcellular location">
    <subcellularLocation>
        <location evidence="1">Cytoplasm</location>
        <location evidence="1">Cytosol</location>
    </subcellularLocation>
</comment>
<evidence type="ECO:0000259" key="9">
    <source>
        <dbReference type="Pfam" id="PF20651"/>
    </source>
</evidence>
<dbReference type="Gene3D" id="1.10.357.30">
    <property type="entry name" value="Exocyst complex subunit Sec15 C-terminal domain, N-terminal subdomain"/>
    <property type="match status" value="1"/>
</dbReference>
<name>A0AA88D1T4_FICCA</name>
<organism evidence="10 11">
    <name type="scientific">Ficus carica</name>
    <name type="common">Common fig</name>
    <dbReference type="NCBI Taxonomy" id="3494"/>
    <lineage>
        <taxon>Eukaryota</taxon>
        <taxon>Viridiplantae</taxon>
        <taxon>Streptophyta</taxon>
        <taxon>Embryophyta</taxon>
        <taxon>Tracheophyta</taxon>
        <taxon>Spermatophyta</taxon>
        <taxon>Magnoliopsida</taxon>
        <taxon>eudicotyledons</taxon>
        <taxon>Gunneridae</taxon>
        <taxon>Pentapetalae</taxon>
        <taxon>rosids</taxon>
        <taxon>fabids</taxon>
        <taxon>Rosales</taxon>
        <taxon>Moraceae</taxon>
        <taxon>Ficeae</taxon>
        <taxon>Ficus</taxon>
    </lineage>
</organism>
<dbReference type="Proteomes" id="UP001187192">
    <property type="component" value="Unassembled WGS sequence"/>
</dbReference>
<evidence type="ECO:0000259" key="8">
    <source>
        <dbReference type="Pfam" id="PF04091"/>
    </source>
</evidence>
<dbReference type="Pfam" id="PF20651">
    <property type="entry name" value="EXOC6_Sec15_N"/>
    <property type="match status" value="1"/>
</dbReference>
<dbReference type="GO" id="GO:0005829">
    <property type="term" value="C:cytosol"/>
    <property type="evidence" value="ECO:0007669"/>
    <property type="project" value="UniProtKB-SubCell"/>
</dbReference>
<keyword evidence="5" id="KW-0963">Cytoplasm</keyword>
<dbReference type="Gene3D" id="1.20.58.670">
    <property type="entry name" value="Dsl1p vesicle tethering complex, Tip20p subunit, domain D"/>
    <property type="match status" value="1"/>
</dbReference>
<dbReference type="Pfam" id="PF04091">
    <property type="entry name" value="Sec15_C"/>
    <property type="match status" value="1"/>
</dbReference>
<accession>A0AA88D1T4</accession>
<dbReference type="GO" id="GO:0009860">
    <property type="term" value="P:pollen tube growth"/>
    <property type="evidence" value="ECO:0007669"/>
    <property type="project" value="UniProtKB-ARBA"/>
</dbReference>